<dbReference type="GO" id="GO:0070181">
    <property type="term" value="F:small ribosomal subunit rRNA binding"/>
    <property type="evidence" value="ECO:0007669"/>
    <property type="project" value="TreeGrafter"/>
</dbReference>
<evidence type="ECO:0000256" key="4">
    <source>
        <dbReference type="SAM" id="MobiDB-lite"/>
    </source>
</evidence>
<organism evidence="5">
    <name type="scientific">Chaetoceros debilis</name>
    <dbReference type="NCBI Taxonomy" id="122233"/>
    <lineage>
        <taxon>Eukaryota</taxon>
        <taxon>Sar</taxon>
        <taxon>Stramenopiles</taxon>
        <taxon>Ochrophyta</taxon>
        <taxon>Bacillariophyta</taxon>
        <taxon>Coscinodiscophyceae</taxon>
        <taxon>Chaetocerotophycidae</taxon>
        <taxon>Chaetocerotales</taxon>
        <taxon>Chaetocerotaceae</taxon>
        <taxon>Chaetoceros</taxon>
    </lineage>
</organism>
<dbReference type="GO" id="GO:0006412">
    <property type="term" value="P:translation"/>
    <property type="evidence" value="ECO:0007669"/>
    <property type="project" value="InterPro"/>
</dbReference>
<dbReference type="InterPro" id="IPR036870">
    <property type="entry name" value="Ribosomal_bS18_sf"/>
</dbReference>
<evidence type="ECO:0008006" key="6">
    <source>
        <dbReference type="Google" id="ProtNLM"/>
    </source>
</evidence>
<dbReference type="Gene3D" id="4.10.640.10">
    <property type="entry name" value="Ribosomal protein S18"/>
    <property type="match status" value="1"/>
</dbReference>
<keyword evidence="2" id="KW-0689">Ribosomal protein</keyword>
<evidence type="ECO:0000256" key="2">
    <source>
        <dbReference type="ARBA" id="ARBA00022980"/>
    </source>
</evidence>
<dbReference type="PANTHER" id="PTHR13479">
    <property type="entry name" value="30S RIBOSOMAL PROTEIN S18"/>
    <property type="match status" value="1"/>
</dbReference>
<dbReference type="SUPFAM" id="SSF46911">
    <property type="entry name" value="Ribosomal protein S18"/>
    <property type="match status" value="1"/>
</dbReference>
<keyword evidence="3" id="KW-0687">Ribonucleoprotein</keyword>
<gene>
    <name evidence="5" type="ORF">CDEB00056_LOCUS1711</name>
</gene>
<dbReference type="Pfam" id="PF01084">
    <property type="entry name" value="Ribosomal_S18"/>
    <property type="match status" value="1"/>
</dbReference>
<dbReference type="PANTHER" id="PTHR13479:SF40">
    <property type="entry name" value="SMALL RIBOSOMAL SUBUNIT PROTEIN BS18M"/>
    <property type="match status" value="1"/>
</dbReference>
<dbReference type="InterPro" id="IPR001648">
    <property type="entry name" value="Ribosomal_bS18"/>
</dbReference>
<feature type="region of interest" description="Disordered" evidence="4">
    <location>
        <begin position="44"/>
        <end position="80"/>
    </location>
</feature>
<name>A0A7S3PVQ7_9STRA</name>
<evidence type="ECO:0000256" key="1">
    <source>
        <dbReference type="ARBA" id="ARBA00005589"/>
    </source>
</evidence>
<dbReference type="GO" id="GO:0005763">
    <property type="term" value="C:mitochondrial small ribosomal subunit"/>
    <property type="evidence" value="ECO:0007669"/>
    <property type="project" value="TreeGrafter"/>
</dbReference>
<reference evidence="5" key="1">
    <citation type="submission" date="2021-01" db="EMBL/GenBank/DDBJ databases">
        <authorList>
            <person name="Corre E."/>
            <person name="Pelletier E."/>
            <person name="Niang G."/>
            <person name="Scheremetjew M."/>
            <person name="Finn R."/>
            <person name="Kale V."/>
            <person name="Holt S."/>
            <person name="Cochrane G."/>
            <person name="Meng A."/>
            <person name="Brown T."/>
            <person name="Cohen L."/>
        </authorList>
    </citation>
    <scope>NUCLEOTIDE SEQUENCE</scope>
    <source>
        <strain evidence="5">MM31A-1</strain>
    </source>
</reference>
<comment type="similarity">
    <text evidence="1">Belongs to the bacterial ribosomal protein bS18 family.</text>
</comment>
<dbReference type="AlphaFoldDB" id="A0A7S3PVQ7"/>
<dbReference type="PRINTS" id="PR00974">
    <property type="entry name" value="RIBOSOMALS18"/>
</dbReference>
<evidence type="ECO:0000256" key="3">
    <source>
        <dbReference type="ARBA" id="ARBA00023274"/>
    </source>
</evidence>
<protein>
    <recommendedName>
        <fullName evidence="6">Ribosomal protein S18</fullName>
    </recommendedName>
</protein>
<dbReference type="EMBL" id="HBIO01002413">
    <property type="protein sequence ID" value="CAE0456870.1"/>
    <property type="molecule type" value="Transcribed_RNA"/>
</dbReference>
<sequence length="386" mass="42945">MIVSNISRRVGAIAANSGSKVKTNFAPWSVCDLVSRVSLCSFSNKSGGGGGSDNSDDPFGLNFEDSPGDGNIGPKDSLPPNYIRDSATGKFTGEIQVDASDDDKKLLNLGPIGKEQLLRQKFEQSISSKADGVVNIPESKNGENHSIANIARRIREEKGAFNTLGRKVSDLEKAMENGDDKHTASLAEDELASLYKFVDHVDTSSEDTSENTKKVFKEAEELNILPEMSPEAEAKRKIDDDNPDLDLSWMHFASQRKLADEDKDDMEDPFSHLMPSDFNPATKVNRRRAKPVPKELLHHNNLSLLRRYVTPGGQIMNRAQTRLGAKDQRKVAKLIKRARALGIIPVIGQWKIEDHGNIRDPSLMEDKEWEKRLIERGLVTRKSTLW</sequence>
<proteinExistence type="inferred from homology"/>
<accession>A0A7S3PVQ7</accession>
<dbReference type="GO" id="GO:0003735">
    <property type="term" value="F:structural constituent of ribosome"/>
    <property type="evidence" value="ECO:0007669"/>
    <property type="project" value="InterPro"/>
</dbReference>
<evidence type="ECO:0000313" key="5">
    <source>
        <dbReference type="EMBL" id="CAE0456870.1"/>
    </source>
</evidence>